<feature type="signal peptide" evidence="2">
    <location>
        <begin position="1"/>
        <end position="21"/>
    </location>
</feature>
<dbReference type="InterPro" id="IPR036908">
    <property type="entry name" value="RlpA-like_sf"/>
</dbReference>
<dbReference type="OrthoDB" id="623670at2759"/>
<reference evidence="4" key="1">
    <citation type="submission" date="2021-06" db="EMBL/GenBank/DDBJ databases">
        <authorList>
            <person name="Kallberg Y."/>
            <person name="Tangrot J."/>
            <person name="Rosling A."/>
        </authorList>
    </citation>
    <scope>NUCLEOTIDE SEQUENCE</scope>
    <source>
        <strain evidence="4">IA702</strain>
    </source>
</reference>
<evidence type="ECO:0000256" key="1">
    <source>
        <dbReference type="ARBA" id="ARBA00022729"/>
    </source>
</evidence>
<comment type="caution">
    <text evidence="4">The sequence shown here is derived from an EMBL/GenBank/DDBJ whole genome shotgun (WGS) entry which is preliminary data.</text>
</comment>
<dbReference type="PANTHER" id="PTHR31836:SF27">
    <property type="entry name" value="RLPA-LIKE PROTEIN DOUBLE-PSI BETA-BARREL DOMAIN-CONTAINING PROTEIN"/>
    <property type="match status" value="1"/>
</dbReference>
<accession>A0A9N9AI69</accession>
<evidence type="ECO:0000313" key="4">
    <source>
        <dbReference type="EMBL" id="CAG8531789.1"/>
    </source>
</evidence>
<dbReference type="Gene3D" id="2.40.40.10">
    <property type="entry name" value="RlpA-like domain"/>
    <property type="match status" value="1"/>
</dbReference>
<feature type="domain" description="RlpA-like protein double-psi beta-barrel" evidence="3">
    <location>
        <begin position="53"/>
        <end position="123"/>
    </location>
</feature>
<keyword evidence="5" id="KW-1185">Reference proteome</keyword>
<dbReference type="EMBL" id="CAJVPJ010000505">
    <property type="protein sequence ID" value="CAG8531789.1"/>
    <property type="molecule type" value="Genomic_DNA"/>
</dbReference>
<protein>
    <submittedName>
        <fullName evidence="4">2906_t:CDS:1</fullName>
    </submittedName>
</protein>
<dbReference type="InterPro" id="IPR051477">
    <property type="entry name" value="Expansin_CellWall"/>
</dbReference>
<name>A0A9N9AI69_9GLOM</name>
<feature type="chain" id="PRO_5040468962" evidence="2">
    <location>
        <begin position="22"/>
        <end position="129"/>
    </location>
</feature>
<keyword evidence="1 2" id="KW-0732">Signal</keyword>
<organism evidence="4 5">
    <name type="scientific">Paraglomus occultum</name>
    <dbReference type="NCBI Taxonomy" id="144539"/>
    <lineage>
        <taxon>Eukaryota</taxon>
        <taxon>Fungi</taxon>
        <taxon>Fungi incertae sedis</taxon>
        <taxon>Mucoromycota</taxon>
        <taxon>Glomeromycotina</taxon>
        <taxon>Glomeromycetes</taxon>
        <taxon>Paraglomerales</taxon>
        <taxon>Paraglomeraceae</taxon>
        <taxon>Paraglomus</taxon>
    </lineage>
</organism>
<gene>
    <name evidence="4" type="ORF">POCULU_LOCUS4096</name>
</gene>
<proteinExistence type="predicted"/>
<evidence type="ECO:0000256" key="2">
    <source>
        <dbReference type="SAM" id="SignalP"/>
    </source>
</evidence>
<dbReference type="InterPro" id="IPR009009">
    <property type="entry name" value="RlpA-like_DPBB"/>
</dbReference>
<dbReference type="PANTHER" id="PTHR31836">
    <property type="match status" value="1"/>
</dbReference>
<evidence type="ECO:0000259" key="3">
    <source>
        <dbReference type="Pfam" id="PF03330"/>
    </source>
</evidence>
<evidence type="ECO:0000313" key="5">
    <source>
        <dbReference type="Proteomes" id="UP000789572"/>
    </source>
</evidence>
<dbReference type="AlphaFoldDB" id="A0A9N9AI69"/>
<dbReference type="Proteomes" id="UP000789572">
    <property type="component" value="Unassembled WGS sequence"/>
</dbReference>
<dbReference type="SUPFAM" id="SSF50685">
    <property type="entry name" value="Barwin-like endoglucanases"/>
    <property type="match status" value="1"/>
</dbReference>
<dbReference type="CDD" id="cd22191">
    <property type="entry name" value="DPBB_RlpA_EXP_N-like"/>
    <property type="match status" value="1"/>
</dbReference>
<sequence>MKFNLNTLLVLLAFLLATVNAAPAFGTHRGDLTFYQPGLGACGRFNKASDFIAAVSHTLYDQFTIGGNPNNNSLCGRRIKVTFGSKSIFVRMVDRCEGCQPDDLDLSPAAFGKLAPLSRGRIRGSWRFA</sequence>
<dbReference type="Pfam" id="PF03330">
    <property type="entry name" value="DPBB_1"/>
    <property type="match status" value="1"/>
</dbReference>